<dbReference type="Proteomes" id="UP001589810">
    <property type="component" value="Unassembled WGS sequence"/>
</dbReference>
<proteinExistence type="predicted"/>
<accession>A0ABV6MMZ3</accession>
<gene>
    <name evidence="1" type="ORF">ACFFH7_08410</name>
</gene>
<sequence length="84" mass="8974">MRRSNMALRIRSLRTAGPILVPLNSGRTVRLSPGQDSDELPDTEVAGNAAVDKLRRRGLIDVTAVAAEAAPGRAPSRKRQDAGE</sequence>
<name>A0ABV6MMZ3_9PSEU</name>
<dbReference type="RefSeq" id="WP_273942483.1">
    <property type="nucleotide sequence ID" value="NZ_CP097263.1"/>
</dbReference>
<organism evidence="1 2">
    <name type="scientific">Kutzneria chonburiensis</name>
    <dbReference type="NCBI Taxonomy" id="1483604"/>
    <lineage>
        <taxon>Bacteria</taxon>
        <taxon>Bacillati</taxon>
        <taxon>Actinomycetota</taxon>
        <taxon>Actinomycetes</taxon>
        <taxon>Pseudonocardiales</taxon>
        <taxon>Pseudonocardiaceae</taxon>
        <taxon>Kutzneria</taxon>
    </lineage>
</organism>
<comment type="caution">
    <text evidence="1">The sequence shown here is derived from an EMBL/GenBank/DDBJ whole genome shotgun (WGS) entry which is preliminary data.</text>
</comment>
<evidence type="ECO:0000313" key="2">
    <source>
        <dbReference type="Proteomes" id="UP001589810"/>
    </source>
</evidence>
<evidence type="ECO:0000313" key="1">
    <source>
        <dbReference type="EMBL" id="MFC0541502.1"/>
    </source>
</evidence>
<reference evidence="1 2" key="1">
    <citation type="submission" date="2024-09" db="EMBL/GenBank/DDBJ databases">
        <authorList>
            <person name="Sun Q."/>
            <person name="Mori K."/>
        </authorList>
    </citation>
    <scope>NUCLEOTIDE SEQUENCE [LARGE SCALE GENOMIC DNA]</scope>
    <source>
        <strain evidence="1 2">TBRC 1432</strain>
    </source>
</reference>
<keyword evidence="2" id="KW-1185">Reference proteome</keyword>
<dbReference type="EMBL" id="JBHLUD010000002">
    <property type="protein sequence ID" value="MFC0541502.1"/>
    <property type="molecule type" value="Genomic_DNA"/>
</dbReference>
<protein>
    <submittedName>
        <fullName evidence="1">Uncharacterized protein</fullName>
    </submittedName>
</protein>